<dbReference type="Proteomes" id="UP000264800">
    <property type="component" value="Unplaced"/>
</dbReference>
<feature type="transmembrane region" description="Helical" evidence="6">
    <location>
        <begin position="60"/>
        <end position="79"/>
    </location>
</feature>
<dbReference type="CDD" id="cd13132">
    <property type="entry name" value="MATE_eukaryotic"/>
    <property type="match status" value="1"/>
</dbReference>
<evidence type="ECO:0000313" key="7">
    <source>
        <dbReference type="Ensembl" id="ENSKMAP00000019860.1"/>
    </source>
</evidence>
<feature type="transmembrane region" description="Helical" evidence="6">
    <location>
        <begin position="168"/>
        <end position="186"/>
    </location>
</feature>
<sequence length="578" mass="63840">MFCGRLGNEVMAGYGIASATINVTTAATGYGLGLACDTLVSQTFGGKNLRQVGVILQRSIIILMLFCLPCWGLLINAQAILLCLGQDPEPFVFRIAQLYITAFLPAVPVIFVEFYIKNTFNFNHIFLCLYIQGIILPQMYSAALANLANGLTNYIFLYWLDLGVGGSAAANALSQIYICAFLFAYIRWKKLHVTTWGGWSVESLQEWGSYMKLAIPSTLMKCFEWWVYEFGGFFAGMLSEDELAAQHAVIMALTTDNYLTEHQFRDDQTIPFTILNPQFPLGIQAAACARVGNALGAGDSQLKNCKKKIILIICSLVLGSTKTVIGSIFTSDERIIGLVSHLMNAYFKVYFFFLQCVCTGIFLGAGKQKIPAVANFIGYYCIGLSLSVTLMFVAKLRVLGFWVGLLVCVILQSTFYITVIFRLNWEKVAEEVMYNKSGSCEELFWTEVHGSGSFLSAFLQAVKRAQRTTHVSDSEGTPVDGYMSVSTQCQDGNTEGEGGHVVQQLKDNRLSTTQLIIRRGLTMFAAVALLAVGAIVHFLVPLPESHPAESNYTTDWLNATYTPETVFFTVLVPNEESE</sequence>
<comment type="similarity">
    <text evidence="2 6">Belongs to the multi antimicrobial extrusion (MATE) (TC 2.A.66.1) family.</text>
</comment>
<evidence type="ECO:0000256" key="2">
    <source>
        <dbReference type="ARBA" id="ARBA00010199"/>
    </source>
</evidence>
<proteinExistence type="inferred from homology"/>
<feature type="transmembrane region" description="Helical" evidence="6">
    <location>
        <begin position="91"/>
        <end position="115"/>
    </location>
</feature>
<keyword evidence="4 6" id="KW-1133">Transmembrane helix</keyword>
<dbReference type="PANTHER" id="PTHR11206">
    <property type="entry name" value="MULTIDRUG RESISTANCE PROTEIN"/>
    <property type="match status" value="1"/>
</dbReference>
<protein>
    <recommendedName>
        <fullName evidence="6">Multidrug and toxin extrusion protein</fullName>
    </recommendedName>
</protein>
<feature type="transmembrane region" description="Helical" evidence="6">
    <location>
        <begin position="349"/>
        <end position="366"/>
    </location>
</feature>
<comment type="caution">
    <text evidence="6">Lacks conserved residue(s) required for the propagation of feature annotation.</text>
</comment>
<feature type="transmembrane region" description="Helical" evidence="6">
    <location>
        <begin position="521"/>
        <end position="540"/>
    </location>
</feature>
<reference evidence="7" key="2">
    <citation type="submission" date="2025-09" db="UniProtKB">
        <authorList>
            <consortium name="Ensembl"/>
        </authorList>
    </citation>
    <scope>IDENTIFICATION</scope>
</reference>
<dbReference type="GO" id="GO:1990961">
    <property type="term" value="P:xenobiotic detoxification by transmembrane export across the plasma membrane"/>
    <property type="evidence" value="ECO:0007669"/>
    <property type="project" value="InterPro"/>
</dbReference>
<evidence type="ECO:0000256" key="5">
    <source>
        <dbReference type="ARBA" id="ARBA00023136"/>
    </source>
</evidence>
<feature type="transmembrane region" description="Helical" evidence="6">
    <location>
        <begin position="373"/>
        <end position="393"/>
    </location>
</feature>
<evidence type="ECO:0000256" key="3">
    <source>
        <dbReference type="ARBA" id="ARBA00022692"/>
    </source>
</evidence>
<evidence type="ECO:0000313" key="8">
    <source>
        <dbReference type="Proteomes" id="UP000264800"/>
    </source>
</evidence>
<feature type="transmembrane region" description="Helical" evidence="6">
    <location>
        <begin position="309"/>
        <end position="329"/>
    </location>
</feature>
<dbReference type="Ensembl" id="ENSKMAT00000020126.1">
    <property type="protein sequence ID" value="ENSKMAP00000019860.1"/>
    <property type="gene ID" value="ENSKMAG00000014674.1"/>
</dbReference>
<name>A0A3Q3ATT1_KRYMA</name>
<keyword evidence="8" id="KW-1185">Reference proteome</keyword>
<keyword evidence="3 6" id="KW-0812">Transmembrane</keyword>
<dbReference type="InterPro" id="IPR002528">
    <property type="entry name" value="MATE_fam"/>
</dbReference>
<evidence type="ECO:0000256" key="6">
    <source>
        <dbReference type="RuleBase" id="RU004914"/>
    </source>
</evidence>
<evidence type="ECO:0000256" key="1">
    <source>
        <dbReference type="ARBA" id="ARBA00004141"/>
    </source>
</evidence>
<accession>A0A3Q3ATT1</accession>
<dbReference type="GO" id="GO:0015297">
    <property type="term" value="F:antiporter activity"/>
    <property type="evidence" value="ECO:0007669"/>
    <property type="project" value="InterPro"/>
</dbReference>
<reference evidence="7" key="1">
    <citation type="submission" date="2025-08" db="UniProtKB">
        <authorList>
            <consortium name="Ensembl"/>
        </authorList>
    </citation>
    <scope>IDENTIFICATION</scope>
</reference>
<dbReference type="Pfam" id="PF01554">
    <property type="entry name" value="MatE"/>
    <property type="match status" value="2"/>
</dbReference>
<dbReference type="GO" id="GO:0016020">
    <property type="term" value="C:membrane"/>
    <property type="evidence" value="ECO:0007669"/>
    <property type="project" value="UniProtKB-SubCell"/>
</dbReference>
<keyword evidence="5 6" id="KW-0472">Membrane</keyword>
<feature type="transmembrane region" description="Helical" evidence="6">
    <location>
        <begin position="127"/>
        <end position="148"/>
    </location>
</feature>
<feature type="transmembrane region" description="Helical" evidence="6">
    <location>
        <begin position="399"/>
        <end position="421"/>
    </location>
</feature>
<evidence type="ECO:0000256" key="4">
    <source>
        <dbReference type="ARBA" id="ARBA00022989"/>
    </source>
</evidence>
<dbReference type="AlphaFoldDB" id="A0A3Q3ATT1"/>
<dbReference type="InterPro" id="IPR045069">
    <property type="entry name" value="MATE_euk"/>
</dbReference>
<organism evidence="7 8">
    <name type="scientific">Kryptolebias marmoratus</name>
    <name type="common">Mangrove killifish</name>
    <name type="synonym">Rivulus marmoratus</name>
    <dbReference type="NCBI Taxonomy" id="37003"/>
    <lineage>
        <taxon>Eukaryota</taxon>
        <taxon>Metazoa</taxon>
        <taxon>Chordata</taxon>
        <taxon>Craniata</taxon>
        <taxon>Vertebrata</taxon>
        <taxon>Euteleostomi</taxon>
        <taxon>Actinopterygii</taxon>
        <taxon>Neopterygii</taxon>
        <taxon>Teleostei</taxon>
        <taxon>Neoteleostei</taxon>
        <taxon>Acanthomorphata</taxon>
        <taxon>Ovalentaria</taxon>
        <taxon>Atherinomorphae</taxon>
        <taxon>Cyprinodontiformes</taxon>
        <taxon>Rivulidae</taxon>
        <taxon>Kryptolebias</taxon>
    </lineage>
</organism>
<comment type="subcellular location">
    <subcellularLocation>
        <location evidence="1">Membrane</location>
        <topology evidence="1">Multi-pass membrane protein</topology>
    </subcellularLocation>
</comment>
<dbReference type="GeneTree" id="ENSGT00940000163922"/>
<dbReference type="GO" id="GO:0042910">
    <property type="term" value="F:xenobiotic transmembrane transporter activity"/>
    <property type="evidence" value="ECO:0007669"/>
    <property type="project" value="InterPro"/>
</dbReference>